<reference evidence="2 3" key="1">
    <citation type="submission" date="2015-12" db="EMBL/GenBank/DDBJ databases">
        <title>Genome sequence of Mucilaginibacter gotjawali.</title>
        <authorList>
            <person name="Lee J.S."/>
            <person name="Lee K.C."/>
            <person name="Kim K.K."/>
            <person name="Lee B.W."/>
        </authorList>
    </citation>
    <scope>NUCLEOTIDE SEQUENCE [LARGE SCALE GENOMIC DNA]</scope>
    <source>
        <strain evidence="2 3">SA3-7</strain>
    </source>
</reference>
<dbReference type="EMBL" id="AP017313">
    <property type="protein sequence ID" value="BAU52258.1"/>
    <property type="molecule type" value="Genomic_DNA"/>
</dbReference>
<keyword evidence="3" id="KW-1185">Reference proteome</keyword>
<feature type="transmembrane region" description="Helical" evidence="1">
    <location>
        <begin position="68"/>
        <end position="85"/>
    </location>
</feature>
<keyword evidence="1" id="KW-0812">Transmembrane</keyword>
<dbReference type="Proteomes" id="UP000218263">
    <property type="component" value="Chromosome"/>
</dbReference>
<keyword evidence="1" id="KW-0472">Membrane</keyword>
<organism evidence="2 3">
    <name type="scientific">Mucilaginibacter gotjawali</name>
    <dbReference type="NCBI Taxonomy" id="1550579"/>
    <lineage>
        <taxon>Bacteria</taxon>
        <taxon>Pseudomonadati</taxon>
        <taxon>Bacteroidota</taxon>
        <taxon>Sphingobacteriia</taxon>
        <taxon>Sphingobacteriales</taxon>
        <taxon>Sphingobacteriaceae</taxon>
        <taxon>Mucilaginibacter</taxon>
    </lineage>
</organism>
<dbReference type="KEGG" id="mgot:MgSA37_00413"/>
<sequence length="222" mass="25983">MTLPYAMKIFKKLSLCFTILFLLLWIYILIYIKIISLGWLIAELASFLFMVIAYIVRGILEGIERPRKIFLSALMMVIIFCIPGYDDIKAYKRNVCQAQFGPQFNTKRRNLGIPVIPEKWQIKESSEGRVRWAPADSLIGHQKKYIYIDTGCVIEEELDYYGLTSQHGNKREVMIETQFGRGRLNDSVFYYYYHDDAGRRADTITRQQADSIFAAEKIRKDY</sequence>
<evidence type="ECO:0000256" key="1">
    <source>
        <dbReference type="SAM" id="Phobius"/>
    </source>
</evidence>
<evidence type="ECO:0000313" key="2">
    <source>
        <dbReference type="EMBL" id="BAU52258.1"/>
    </source>
</evidence>
<feature type="transmembrane region" description="Helical" evidence="1">
    <location>
        <begin position="38"/>
        <end position="56"/>
    </location>
</feature>
<dbReference type="AlphaFoldDB" id="A0A125T221"/>
<feature type="transmembrane region" description="Helical" evidence="1">
    <location>
        <begin position="12"/>
        <end position="32"/>
    </location>
</feature>
<keyword evidence="1" id="KW-1133">Transmembrane helix</keyword>
<gene>
    <name evidence="2" type="ORF">MgSA37_00413</name>
</gene>
<protein>
    <submittedName>
        <fullName evidence="2">Uncharacterized protein</fullName>
    </submittedName>
</protein>
<name>A0A125T221_9SPHI</name>
<accession>A0A125T221</accession>
<proteinExistence type="predicted"/>
<evidence type="ECO:0000313" key="3">
    <source>
        <dbReference type="Proteomes" id="UP000218263"/>
    </source>
</evidence>